<evidence type="ECO:0000313" key="2">
    <source>
        <dbReference type="Proteomes" id="UP001322664"/>
    </source>
</evidence>
<dbReference type="Proteomes" id="UP001322664">
    <property type="component" value="Chromosome"/>
</dbReference>
<evidence type="ECO:0000313" key="1">
    <source>
        <dbReference type="EMBL" id="WPK10966.1"/>
    </source>
</evidence>
<sequence>MKKLFLLFSVCLLLVACTKKEPELAAEIVISDLTDAQFDTVGGAGDATKDDFKMLTFNFTMKNSKNVEREITMFQDWKNVLQEHYWTGSGSAFDNLTADIVEYHTEIVLYAKGLSESDLQQRFGDAHIHVEWQQNGETRGENIFLKDIILVQ</sequence>
<evidence type="ECO:0008006" key="3">
    <source>
        <dbReference type="Google" id="ProtNLM"/>
    </source>
</evidence>
<organism evidence="1 2">
    <name type="scientific">Lysinibacillus louembei</name>
    <dbReference type="NCBI Taxonomy" id="1470088"/>
    <lineage>
        <taxon>Bacteria</taxon>
        <taxon>Bacillati</taxon>
        <taxon>Bacillota</taxon>
        <taxon>Bacilli</taxon>
        <taxon>Bacillales</taxon>
        <taxon>Bacillaceae</taxon>
        <taxon>Lysinibacillus</taxon>
    </lineage>
</organism>
<name>A0ABZ0RUI4_9BACI</name>
<accession>A0ABZ0RUI4</accession>
<dbReference type="RefSeq" id="WP_319836077.1">
    <property type="nucleotide sequence ID" value="NZ_CP137624.1"/>
</dbReference>
<dbReference type="PROSITE" id="PS51257">
    <property type="entry name" value="PROKAR_LIPOPROTEIN"/>
    <property type="match status" value="1"/>
</dbReference>
<dbReference type="EMBL" id="CP137624">
    <property type="protein sequence ID" value="WPK10966.1"/>
    <property type="molecule type" value="Genomic_DNA"/>
</dbReference>
<gene>
    <name evidence="1" type="ORF">R6U77_13870</name>
</gene>
<reference evidence="1 2" key="1">
    <citation type="submission" date="2023-09" db="EMBL/GenBank/DDBJ databases">
        <authorList>
            <person name="Page C.A."/>
            <person name="Perez-Diaz I.M."/>
        </authorList>
    </citation>
    <scope>NUCLEOTIDE SEQUENCE [LARGE SCALE GENOMIC DNA]</scope>
    <source>
        <strain evidence="1 2">Ll15</strain>
    </source>
</reference>
<proteinExistence type="predicted"/>
<keyword evidence="2" id="KW-1185">Reference proteome</keyword>
<protein>
    <recommendedName>
        <fullName evidence="3">Lipoprotein</fullName>
    </recommendedName>
</protein>